<dbReference type="Gramene" id="Aco001677.1.mrna1">
    <property type="protein sequence ID" value="Aco001677.1.mrna1"/>
    <property type="gene ID" value="Aco001677.1.path1"/>
</dbReference>
<evidence type="ECO:0000256" key="4">
    <source>
        <dbReference type="ARBA" id="ARBA00022729"/>
    </source>
</evidence>
<protein>
    <recommendedName>
        <fullName evidence="6">Expansin</fullName>
    </recommendedName>
</protein>
<reference evidence="9" key="1">
    <citation type="journal article" date="2015" name="Nat. Genet.">
        <title>The pineapple genome and the evolution of CAM photosynthesis.</title>
        <authorList>
            <person name="Ming R."/>
            <person name="VanBuren R."/>
            <person name="Wai C.M."/>
            <person name="Tang H."/>
            <person name="Schatz M.C."/>
            <person name="Bowers J.E."/>
            <person name="Lyons E."/>
            <person name="Wang M.L."/>
            <person name="Chen J."/>
            <person name="Biggers E."/>
            <person name="Zhang J."/>
            <person name="Huang L."/>
            <person name="Zhang L."/>
            <person name="Miao W."/>
            <person name="Zhang J."/>
            <person name="Ye Z."/>
            <person name="Miao C."/>
            <person name="Lin Z."/>
            <person name="Wang H."/>
            <person name="Zhou H."/>
            <person name="Yim W.C."/>
            <person name="Priest H.D."/>
            <person name="Zheng C."/>
            <person name="Woodhouse M."/>
            <person name="Edger P.P."/>
            <person name="Guyot R."/>
            <person name="Guo H.B."/>
            <person name="Guo H."/>
            <person name="Zheng G."/>
            <person name="Singh R."/>
            <person name="Sharma A."/>
            <person name="Min X."/>
            <person name="Zheng Y."/>
            <person name="Lee H."/>
            <person name="Gurtowski J."/>
            <person name="Sedlazeck F.J."/>
            <person name="Harkess A."/>
            <person name="McKain M.R."/>
            <person name="Liao Z."/>
            <person name="Fang J."/>
            <person name="Liu J."/>
            <person name="Zhang X."/>
            <person name="Zhang Q."/>
            <person name="Hu W."/>
            <person name="Qin Y."/>
            <person name="Wang K."/>
            <person name="Chen L.Y."/>
            <person name="Shirley N."/>
            <person name="Lin Y.R."/>
            <person name="Liu L.Y."/>
            <person name="Hernandez A.G."/>
            <person name="Wright C.L."/>
            <person name="Bulone V."/>
            <person name="Tuskan G.A."/>
            <person name="Heath K."/>
            <person name="Zee F."/>
            <person name="Moore P.H."/>
            <person name="Sunkar R."/>
            <person name="Leebens-Mack J.H."/>
            <person name="Mockler T."/>
            <person name="Bennetzen J.L."/>
            <person name="Freeling M."/>
            <person name="Sankoff D."/>
            <person name="Paterson A.H."/>
            <person name="Zhu X."/>
            <person name="Yang X."/>
            <person name="Smith J.A."/>
            <person name="Cushman J.C."/>
            <person name="Paull R.E."/>
            <person name="Yu Q."/>
        </authorList>
    </citation>
    <scope>NUCLEOTIDE SEQUENCE [LARGE SCALE GENOMIC DNA]</scope>
    <source>
        <strain evidence="9">cv. F153</strain>
    </source>
</reference>
<name>A0A6P5GRJ4_ANACO</name>
<dbReference type="InterPro" id="IPR036749">
    <property type="entry name" value="Expansin_CBD_sf"/>
</dbReference>
<dbReference type="FunFam" id="2.60.40.760:FF:000001">
    <property type="entry name" value="Expansin"/>
    <property type="match status" value="1"/>
</dbReference>
<evidence type="ECO:0000256" key="3">
    <source>
        <dbReference type="ARBA" id="ARBA00022525"/>
    </source>
</evidence>
<organism evidence="9 10">
    <name type="scientific">Ananas comosus</name>
    <name type="common">Pineapple</name>
    <name type="synonym">Ananas ananas</name>
    <dbReference type="NCBI Taxonomy" id="4615"/>
    <lineage>
        <taxon>Eukaryota</taxon>
        <taxon>Viridiplantae</taxon>
        <taxon>Streptophyta</taxon>
        <taxon>Embryophyta</taxon>
        <taxon>Tracheophyta</taxon>
        <taxon>Spermatophyta</taxon>
        <taxon>Magnoliopsida</taxon>
        <taxon>Liliopsida</taxon>
        <taxon>Poales</taxon>
        <taxon>Bromeliaceae</taxon>
        <taxon>Bromelioideae</taxon>
        <taxon>Ananas</taxon>
    </lineage>
</organism>
<dbReference type="Pfam" id="PF01357">
    <property type="entry name" value="Expansin_C"/>
    <property type="match status" value="1"/>
</dbReference>
<evidence type="ECO:0000256" key="1">
    <source>
        <dbReference type="ARBA" id="ARBA00005392"/>
    </source>
</evidence>
<dbReference type="PRINTS" id="PR01225">
    <property type="entry name" value="EXPANSNFAMLY"/>
</dbReference>
<dbReference type="GO" id="GO:0005576">
    <property type="term" value="C:extracellular region"/>
    <property type="evidence" value="ECO:0007669"/>
    <property type="project" value="InterPro"/>
</dbReference>
<accession>A0A6P5GRJ4</accession>
<feature type="chain" id="PRO_5028517878" description="Expansin" evidence="6">
    <location>
        <begin position="21"/>
        <end position="250"/>
    </location>
</feature>
<dbReference type="SMART" id="SM00837">
    <property type="entry name" value="DPBB_1"/>
    <property type="match status" value="1"/>
</dbReference>
<comment type="similarity">
    <text evidence="1 6">Belongs to the expansin family. Expansin A subfamily.</text>
</comment>
<dbReference type="RefSeq" id="XP_020108085.1">
    <property type="nucleotide sequence ID" value="XM_020252496.1"/>
</dbReference>
<dbReference type="Gene3D" id="2.60.40.760">
    <property type="entry name" value="Expansin, cellulose-binding-like domain"/>
    <property type="match status" value="1"/>
</dbReference>
<dbReference type="CDD" id="cd22274">
    <property type="entry name" value="DPBB_EXPA_N"/>
    <property type="match status" value="1"/>
</dbReference>
<dbReference type="GO" id="GO:0016020">
    <property type="term" value="C:membrane"/>
    <property type="evidence" value="ECO:0007669"/>
    <property type="project" value="UniProtKB-SubCell"/>
</dbReference>
<dbReference type="Gene3D" id="2.40.40.10">
    <property type="entry name" value="RlpA-like domain"/>
    <property type="match status" value="1"/>
</dbReference>
<keyword evidence="6" id="KW-0961">Cell wall biogenesis/degradation</keyword>
<dbReference type="InterPro" id="IPR036908">
    <property type="entry name" value="RlpA-like_sf"/>
</dbReference>
<evidence type="ECO:0000256" key="6">
    <source>
        <dbReference type="RuleBase" id="RU365023"/>
    </source>
</evidence>
<sequence>MEFFGLFMFALLTTFKAANADASYSSGWTNAHATFYGGSDASGTMGGACGYGNLYSQGYGTNTAALSTALFNSGQSCGACFEITCAGGSSWCLSGSIIVTATNFCPPNYALANDDGGWCNPPLQHFDLSQPVFQQIAQYRAGIVPVQYRRVSCVKPGGIRFTINGHDYFNLVLITNVGGAGDVASVSIKGSSTGWQAMSRNWGANWQSNSYLTGQALSFMVTTSDGRTVTSMDAAPAGWSFGQTFSGGQF</sequence>
<comment type="function">
    <text evidence="6">Causes loosening and extension of plant cell walls by disrupting non-covalent bonding between cellulose microfibrils and matrix glucans. No enzymatic activity has been found.</text>
</comment>
<keyword evidence="3 6" id="KW-0964">Secreted</keyword>
<reference evidence="10" key="2">
    <citation type="submission" date="2025-08" db="UniProtKB">
        <authorList>
            <consortium name="RefSeq"/>
        </authorList>
    </citation>
    <scope>IDENTIFICATION</scope>
    <source>
        <tissue evidence="10">Leaf</tissue>
    </source>
</reference>
<keyword evidence="2 6" id="KW-0134">Cell wall</keyword>
<dbReference type="FunFam" id="2.40.40.10:FF:000001">
    <property type="entry name" value="Expansin"/>
    <property type="match status" value="1"/>
</dbReference>
<gene>
    <name evidence="10" type="primary">LOC109723953</name>
</gene>
<proteinExistence type="inferred from homology"/>
<evidence type="ECO:0000256" key="5">
    <source>
        <dbReference type="ARBA" id="ARBA00023136"/>
    </source>
</evidence>
<comment type="subcellular location">
    <subcellularLocation>
        <location evidence="6">Secreted</location>
        <location evidence="6">Cell wall</location>
    </subcellularLocation>
    <subcellularLocation>
        <location evidence="6">Membrane</location>
        <topology evidence="6">Peripheral membrane protein</topology>
    </subcellularLocation>
</comment>
<dbReference type="Proteomes" id="UP000515123">
    <property type="component" value="Linkage group 18"/>
</dbReference>
<dbReference type="PRINTS" id="PR01226">
    <property type="entry name" value="EXPANSIN"/>
</dbReference>
<keyword evidence="5" id="KW-0472">Membrane</keyword>
<dbReference type="SUPFAM" id="SSF49590">
    <property type="entry name" value="PHL pollen allergen"/>
    <property type="match status" value="1"/>
</dbReference>
<keyword evidence="9" id="KW-1185">Reference proteome</keyword>
<dbReference type="GO" id="GO:0009828">
    <property type="term" value="P:plant-type cell wall loosening"/>
    <property type="evidence" value="ECO:0007669"/>
    <property type="project" value="UniProtKB-ARBA"/>
</dbReference>
<feature type="domain" description="Expansin-like CBD" evidence="8">
    <location>
        <begin position="168"/>
        <end position="247"/>
    </location>
</feature>
<dbReference type="PANTHER" id="PTHR31867">
    <property type="entry name" value="EXPANSIN-A15"/>
    <property type="match status" value="1"/>
</dbReference>
<evidence type="ECO:0000259" key="8">
    <source>
        <dbReference type="PROSITE" id="PS50843"/>
    </source>
</evidence>
<dbReference type="InterPro" id="IPR007118">
    <property type="entry name" value="Expan_Lol_pI"/>
</dbReference>
<evidence type="ECO:0000313" key="9">
    <source>
        <dbReference type="Proteomes" id="UP000515123"/>
    </source>
</evidence>
<evidence type="ECO:0000259" key="7">
    <source>
        <dbReference type="PROSITE" id="PS50842"/>
    </source>
</evidence>
<evidence type="ECO:0000256" key="2">
    <source>
        <dbReference type="ARBA" id="ARBA00022512"/>
    </source>
</evidence>
<dbReference type="PROSITE" id="PS50843">
    <property type="entry name" value="EXPANSIN_CBD"/>
    <property type="match status" value="1"/>
</dbReference>
<dbReference type="InterPro" id="IPR002963">
    <property type="entry name" value="Expansin"/>
</dbReference>
<dbReference type="SUPFAM" id="SSF50685">
    <property type="entry name" value="Barwin-like endoglucanases"/>
    <property type="match status" value="1"/>
</dbReference>
<keyword evidence="4 6" id="KW-0732">Signal</keyword>
<feature type="domain" description="Expansin-like EG45" evidence="7">
    <location>
        <begin position="46"/>
        <end position="158"/>
    </location>
</feature>
<dbReference type="PROSITE" id="PS50842">
    <property type="entry name" value="EXPANSIN_EG45"/>
    <property type="match status" value="1"/>
</dbReference>
<dbReference type="AlphaFoldDB" id="A0A6P5GRJ4"/>
<dbReference type="InterPro" id="IPR009009">
    <property type="entry name" value="RlpA-like_DPBB"/>
</dbReference>
<evidence type="ECO:0000313" key="10">
    <source>
        <dbReference type="RefSeq" id="XP_020108085.1"/>
    </source>
</evidence>
<dbReference type="Pfam" id="PF03330">
    <property type="entry name" value="DPBB_1"/>
    <property type="match status" value="1"/>
</dbReference>
<dbReference type="GeneID" id="109723953"/>
<feature type="signal peptide" evidence="6">
    <location>
        <begin position="1"/>
        <end position="20"/>
    </location>
</feature>
<dbReference type="InterPro" id="IPR007112">
    <property type="entry name" value="Expansin/allergen_DPBB_dom"/>
</dbReference>
<dbReference type="OrthoDB" id="5823761at2759"/>
<dbReference type="InterPro" id="IPR007117">
    <property type="entry name" value="Expansin_CBD"/>
</dbReference>